<dbReference type="GO" id="GO:0003950">
    <property type="term" value="F:NAD+ poly-ADP-ribosyltransferase activity"/>
    <property type="evidence" value="ECO:0007669"/>
    <property type="project" value="InterPro"/>
</dbReference>
<dbReference type="InterPro" id="IPR051838">
    <property type="entry name" value="ARTD_PARP"/>
</dbReference>
<dbReference type="Gene3D" id="3.90.228.10">
    <property type="match status" value="1"/>
</dbReference>
<dbReference type="Pfam" id="PF00644">
    <property type="entry name" value="PARP"/>
    <property type="match status" value="1"/>
</dbReference>
<evidence type="ECO:0000256" key="2">
    <source>
        <dbReference type="ARBA" id="ARBA00022679"/>
    </source>
</evidence>
<dbReference type="SUPFAM" id="SSF56399">
    <property type="entry name" value="ADP-ribosylation"/>
    <property type="match status" value="1"/>
</dbReference>
<evidence type="ECO:0000256" key="4">
    <source>
        <dbReference type="ARBA" id="ARBA00023027"/>
    </source>
</evidence>
<keyword evidence="4" id="KW-0520">NAD</keyword>
<organism evidence="8">
    <name type="scientific">Arion vulgaris</name>
    <dbReference type="NCBI Taxonomy" id="1028688"/>
    <lineage>
        <taxon>Eukaryota</taxon>
        <taxon>Metazoa</taxon>
        <taxon>Spiralia</taxon>
        <taxon>Lophotrochozoa</taxon>
        <taxon>Mollusca</taxon>
        <taxon>Gastropoda</taxon>
        <taxon>Heterobranchia</taxon>
        <taxon>Euthyneura</taxon>
        <taxon>Panpulmonata</taxon>
        <taxon>Eupulmonata</taxon>
        <taxon>Stylommatophora</taxon>
        <taxon>Helicina</taxon>
        <taxon>Arionoidea</taxon>
        <taxon>Arionidae</taxon>
        <taxon>Arion</taxon>
    </lineage>
</organism>
<dbReference type="InterPro" id="IPR012317">
    <property type="entry name" value="Poly(ADP-ribose)pol_cat_dom"/>
</dbReference>
<evidence type="ECO:0000256" key="6">
    <source>
        <dbReference type="SAM" id="MobiDB-lite"/>
    </source>
</evidence>
<evidence type="ECO:0000256" key="5">
    <source>
        <dbReference type="ARBA" id="ARBA00024347"/>
    </source>
</evidence>
<sequence length="624" mass="70887">MSSPNSHNSEADDESEYESEAEEVDFSVCDSEDQSYDNSIDYAIHPVLMNDIKLLKENCPNSNVQHRSLSGISEMDLDISFPTIPLEKIVADAWGLVYGEPVIVRFTVNQKCYLALGDVNKVEVFQRQNSKKCGMLLQLKKIVEEFCRKQFSELTNEIVQEAVQEAVAVNSQSWSDVLTLEMVELFDMGFMLEEIEQAYTLSDGTRDGVVNFILDQRTSSKEGASFIDASDHVAHGSSFSPLEKYKEIPSLKMGFLVQFYHYIEKRLQTLNSFCPICDNAHSAAICMMLKPVLCANPLCIFSYQTLGVMADAADNIGSEPEVINLLIYLSTAAVKSERNGIILSPYPTIIHPSNGSELALHPGNKDTKLLDDILTNIPHVKDMLKYDENELKKILLQKHELCYPLLRWIISSNRSHIVKLPHKMQLDFMGTKHQFMMRNSPPLEDKQFRVYKEKYGSIFAFHGSPIENWHAIIREGLIVASGTDRMLNGSVYGKGIYLSPYLGTAFGYCRANRYDRWKQITNDKKGLKSNDKEVLKTEMPLDYIQGKPELLSCITLCEVIDCPSLKKFENIWTCEESEYVCTRFFFVYDENNLPENASLDTHTANVAIQTKIIKAIADYMKFHI</sequence>
<name>A0A0B6ZET6_9EUPU</name>
<keyword evidence="2" id="KW-0808">Transferase</keyword>
<keyword evidence="3" id="KW-0548">Nucleotidyltransferase</keyword>
<feature type="region of interest" description="Disordered" evidence="6">
    <location>
        <begin position="1"/>
        <end position="24"/>
    </location>
</feature>
<evidence type="ECO:0000259" key="7">
    <source>
        <dbReference type="Pfam" id="PF00644"/>
    </source>
</evidence>
<feature type="compositionally biased region" description="Acidic residues" evidence="6">
    <location>
        <begin position="11"/>
        <end position="24"/>
    </location>
</feature>
<dbReference type="GO" id="GO:0016779">
    <property type="term" value="F:nucleotidyltransferase activity"/>
    <property type="evidence" value="ECO:0007669"/>
    <property type="project" value="UniProtKB-KW"/>
</dbReference>
<evidence type="ECO:0000256" key="3">
    <source>
        <dbReference type="ARBA" id="ARBA00022695"/>
    </source>
</evidence>
<gene>
    <name evidence="8" type="primary">ORF61420</name>
</gene>
<protein>
    <recommendedName>
        <fullName evidence="7">PARP catalytic domain-containing protein</fullName>
    </recommendedName>
</protein>
<keyword evidence="1" id="KW-0328">Glycosyltransferase</keyword>
<feature type="domain" description="PARP catalytic" evidence="7">
    <location>
        <begin position="443"/>
        <end position="558"/>
    </location>
</feature>
<dbReference type="EMBL" id="HACG01020259">
    <property type="protein sequence ID" value="CEK67124.1"/>
    <property type="molecule type" value="Transcribed_RNA"/>
</dbReference>
<accession>A0A0B6ZET6</accession>
<dbReference type="AlphaFoldDB" id="A0A0B6ZET6"/>
<proteinExistence type="inferred from homology"/>
<evidence type="ECO:0000256" key="1">
    <source>
        <dbReference type="ARBA" id="ARBA00022676"/>
    </source>
</evidence>
<dbReference type="PANTHER" id="PTHR21328">
    <property type="entry name" value="POLY ADP-RIBOSE POLYMERASE FAMILY, MEMBER PARP"/>
    <property type="match status" value="1"/>
</dbReference>
<evidence type="ECO:0000313" key="8">
    <source>
        <dbReference type="EMBL" id="CEK67124.1"/>
    </source>
</evidence>
<comment type="similarity">
    <text evidence="5">Belongs to the ARTD/PARP family.</text>
</comment>
<reference evidence="8" key="1">
    <citation type="submission" date="2014-12" db="EMBL/GenBank/DDBJ databases">
        <title>Insight into the proteome of Arion vulgaris.</title>
        <authorList>
            <person name="Aradska J."/>
            <person name="Bulat T."/>
            <person name="Smidak R."/>
            <person name="Sarate P."/>
            <person name="Gangsoo J."/>
            <person name="Sialana F."/>
            <person name="Bilban M."/>
            <person name="Lubec G."/>
        </authorList>
    </citation>
    <scope>NUCLEOTIDE SEQUENCE</scope>
    <source>
        <tissue evidence="8">Skin</tissue>
    </source>
</reference>